<name>A0A1E5GB06_9ENTE</name>
<keyword evidence="3" id="KW-1185">Reference proteome</keyword>
<evidence type="ECO:0000313" key="2">
    <source>
        <dbReference type="EMBL" id="OEG09831.1"/>
    </source>
</evidence>
<feature type="transmembrane region" description="Helical" evidence="1">
    <location>
        <begin position="134"/>
        <end position="153"/>
    </location>
</feature>
<sequence>MEQIDQLTDWTFHYQYINRVRRTKKQKQRFLSTLVTDIAKVRQDIRVIEYKQNKQYVSSNVYIGDVVSADRIICTYYDTPLRHLGPYYLFDRLKQRKGTLRLIIVSTLIYLLVGLAATLLYTKNGTSPFDLRQFSTWAVILCYGIYFVLFSKLTKGLSSRKNKVRNTSSILAILSLIMDLNDKKTAFAFIDEGCFGDTGLDFLKETCKPSAQLYYLDCVGGNEDLHFVGHQITEKEKQRFITHKGSEQQVNYIFCAQASETEQGMSYYLEKSSLNQVEIDQEKLTKISDYFNH</sequence>
<keyword evidence="1" id="KW-0472">Membrane</keyword>
<reference evidence="3" key="1">
    <citation type="submission" date="2016-09" db="EMBL/GenBank/DDBJ databases">
        <authorList>
            <person name="Gulvik C.A."/>
        </authorList>
    </citation>
    <scope>NUCLEOTIDE SEQUENCE [LARGE SCALE GENOMIC DNA]</scope>
    <source>
        <strain evidence="3">LMG 8895</strain>
    </source>
</reference>
<dbReference type="EMBL" id="MIJY01000044">
    <property type="protein sequence ID" value="OEG09831.1"/>
    <property type="molecule type" value="Genomic_DNA"/>
</dbReference>
<gene>
    <name evidence="2" type="ORF">BCR25_10015</name>
</gene>
<accession>A0A1E5GB06</accession>
<proteinExistence type="predicted"/>
<protein>
    <submittedName>
        <fullName evidence="2">Uncharacterized protein</fullName>
    </submittedName>
</protein>
<dbReference type="RefSeq" id="WP_069664584.1">
    <property type="nucleotide sequence ID" value="NZ_JBHUJJ010000001.1"/>
</dbReference>
<feature type="transmembrane region" description="Helical" evidence="1">
    <location>
        <begin position="102"/>
        <end position="122"/>
    </location>
</feature>
<keyword evidence="1" id="KW-1133">Transmembrane helix</keyword>
<evidence type="ECO:0000313" key="3">
    <source>
        <dbReference type="Proteomes" id="UP000095094"/>
    </source>
</evidence>
<dbReference type="AlphaFoldDB" id="A0A1E5GB06"/>
<evidence type="ECO:0000256" key="1">
    <source>
        <dbReference type="SAM" id="Phobius"/>
    </source>
</evidence>
<dbReference type="OrthoDB" id="1920380at2"/>
<keyword evidence="1" id="KW-0812">Transmembrane</keyword>
<comment type="caution">
    <text evidence="2">The sequence shown here is derived from an EMBL/GenBank/DDBJ whole genome shotgun (WGS) entry which is preliminary data.</text>
</comment>
<dbReference type="Proteomes" id="UP000095094">
    <property type="component" value="Unassembled WGS sequence"/>
</dbReference>
<organism evidence="2 3">
    <name type="scientific">Enterococcus termitis</name>
    <dbReference type="NCBI Taxonomy" id="332950"/>
    <lineage>
        <taxon>Bacteria</taxon>
        <taxon>Bacillati</taxon>
        <taxon>Bacillota</taxon>
        <taxon>Bacilli</taxon>
        <taxon>Lactobacillales</taxon>
        <taxon>Enterococcaceae</taxon>
        <taxon>Enterococcus</taxon>
    </lineage>
</organism>